<accession>A0A3B0X8U4</accession>
<dbReference type="AlphaFoldDB" id="A0A3B0X8U4"/>
<protein>
    <submittedName>
        <fullName evidence="1">Uncharacterized protein</fullName>
    </submittedName>
</protein>
<evidence type="ECO:0000313" key="1">
    <source>
        <dbReference type="EMBL" id="VAW64678.1"/>
    </source>
</evidence>
<proteinExistence type="predicted"/>
<reference evidence="1" key="1">
    <citation type="submission" date="2018-06" db="EMBL/GenBank/DDBJ databases">
        <authorList>
            <person name="Zhirakovskaya E."/>
        </authorList>
    </citation>
    <scope>NUCLEOTIDE SEQUENCE</scope>
</reference>
<organism evidence="1">
    <name type="scientific">hydrothermal vent metagenome</name>
    <dbReference type="NCBI Taxonomy" id="652676"/>
    <lineage>
        <taxon>unclassified sequences</taxon>
        <taxon>metagenomes</taxon>
        <taxon>ecological metagenomes</taxon>
    </lineage>
</organism>
<dbReference type="EMBL" id="UOFG01000236">
    <property type="protein sequence ID" value="VAW64678.1"/>
    <property type="molecule type" value="Genomic_DNA"/>
</dbReference>
<name>A0A3B0X8U4_9ZZZZ</name>
<gene>
    <name evidence="1" type="ORF">MNBD_GAMMA11-1335</name>
</gene>
<sequence length="67" mass="7729">MDKETIKAFILWLESASFEEIDNRKIAFKDTALAVSSYEAKADIRLGLRLIDEELIARLELKHAHIK</sequence>